<dbReference type="EMBL" id="PQWO01000030">
    <property type="protein sequence ID" value="PZD70703.1"/>
    <property type="molecule type" value="Genomic_DNA"/>
</dbReference>
<name>A0A2W1J8I8_9CYAN</name>
<organism evidence="2 3">
    <name type="scientific">Acaryochloris thomasi RCC1774</name>
    <dbReference type="NCBI Taxonomy" id="1764569"/>
    <lineage>
        <taxon>Bacteria</taxon>
        <taxon>Bacillati</taxon>
        <taxon>Cyanobacteriota</taxon>
        <taxon>Cyanophyceae</taxon>
        <taxon>Acaryochloridales</taxon>
        <taxon>Acaryochloridaceae</taxon>
        <taxon>Acaryochloris</taxon>
        <taxon>Acaryochloris thomasi</taxon>
    </lineage>
</organism>
<gene>
    <name evidence="2" type="ORF">C1752_10218</name>
</gene>
<dbReference type="RefSeq" id="WP_110988779.1">
    <property type="nucleotide sequence ID" value="NZ_CAWNWM010000030.1"/>
</dbReference>
<comment type="caution">
    <text evidence="2">The sequence shown here is derived from an EMBL/GenBank/DDBJ whole genome shotgun (WGS) entry which is preliminary data.</text>
</comment>
<proteinExistence type="predicted"/>
<feature type="region of interest" description="Disordered" evidence="1">
    <location>
        <begin position="41"/>
        <end position="66"/>
    </location>
</feature>
<evidence type="ECO:0000313" key="3">
    <source>
        <dbReference type="Proteomes" id="UP000248857"/>
    </source>
</evidence>
<protein>
    <submittedName>
        <fullName evidence="2">Uncharacterized protein</fullName>
    </submittedName>
</protein>
<dbReference type="AlphaFoldDB" id="A0A2W1J8I8"/>
<dbReference type="Proteomes" id="UP000248857">
    <property type="component" value="Unassembled WGS sequence"/>
</dbReference>
<evidence type="ECO:0000256" key="1">
    <source>
        <dbReference type="SAM" id="MobiDB-lite"/>
    </source>
</evidence>
<reference evidence="2 3" key="1">
    <citation type="journal article" date="2018" name="Sci. Rep.">
        <title>A novel species of the marine cyanobacterium Acaryochloris with a unique pigment content and lifestyle.</title>
        <authorList>
            <person name="Partensky F."/>
            <person name="Six C."/>
            <person name="Ratin M."/>
            <person name="Garczarek L."/>
            <person name="Vaulot D."/>
            <person name="Probert I."/>
            <person name="Calteau A."/>
            <person name="Gourvil P."/>
            <person name="Marie D."/>
            <person name="Grebert T."/>
            <person name="Bouchier C."/>
            <person name="Le Panse S."/>
            <person name="Gachenot M."/>
            <person name="Rodriguez F."/>
            <person name="Garrido J.L."/>
        </authorList>
    </citation>
    <scope>NUCLEOTIDE SEQUENCE [LARGE SCALE GENOMIC DNA]</scope>
    <source>
        <strain evidence="2 3">RCC1774</strain>
    </source>
</reference>
<keyword evidence="3" id="KW-1185">Reference proteome</keyword>
<evidence type="ECO:0000313" key="2">
    <source>
        <dbReference type="EMBL" id="PZD70703.1"/>
    </source>
</evidence>
<accession>A0A2W1J8I8</accession>
<sequence length="267" mass="29547">MTIEKRDRLGKTHRYPSVGKSGLAIVLLLFTTLITACETADEAPNADSNVTTEEVAEQTEKVEGQAVTVRSEIEKQVGENSFTLDNDGEEILVINTSGKPFLLPEEDDYAIQATGEVQNFVLVDLERDYNLGLDPEVYAEYETKPALLANSLALAPDPGEITQNPEKFYDLAIAVEGEVEDVLDPTSFTLDEEQLFGATDLLVINTPITEALDGETVTVTGQLRKFVLADFERDYDLTWDLDVKKKLEAEYSDKPVFVADSLYPKAQ</sequence>
<dbReference type="OrthoDB" id="467381at2"/>